<gene>
    <name evidence="2" type="ORF">AC094_29310</name>
</gene>
<protein>
    <submittedName>
        <fullName evidence="2">Uncharacterized protein</fullName>
    </submittedName>
</protein>
<feature type="coiled-coil region" evidence="1">
    <location>
        <begin position="510"/>
        <end position="559"/>
    </location>
</feature>
<proteinExistence type="predicted"/>
<feature type="coiled-coil region" evidence="1">
    <location>
        <begin position="590"/>
        <end position="624"/>
    </location>
</feature>
<evidence type="ECO:0000313" key="2">
    <source>
        <dbReference type="EMBL" id="OCR30582.1"/>
    </source>
</evidence>
<accession>A0A853PTZ6</accession>
<dbReference type="Proteomes" id="UP000093197">
    <property type="component" value="Unassembled WGS sequence"/>
</dbReference>
<name>A0A853PTZ6_BACFG</name>
<dbReference type="EMBL" id="LIDT01000030">
    <property type="protein sequence ID" value="OCR30582.1"/>
    <property type="molecule type" value="Genomic_DNA"/>
</dbReference>
<keyword evidence="1" id="KW-0175">Coiled coil</keyword>
<reference evidence="2 3" key="1">
    <citation type="journal article" date="2016" name="PLoS ONE">
        <title>Genomic Diversity of Enterotoxigenic Strains of Bacteroides fragilis.</title>
        <authorList>
            <person name="Pierce J.V."/>
            <person name="Bernstein H.D."/>
        </authorList>
    </citation>
    <scope>NUCLEOTIDE SEQUENCE [LARGE SCALE GENOMIC DNA]</scope>
    <source>
        <strain evidence="2 3">20793-3</strain>
    </source>
</reference>
<evidence type="ECO:0000313" key="3">
    <source>
        <dbReference type="Proteomes" id="UP000093197"/>
    </source>
</evidence>
<dbReference type="AlphaFoldDB" id="A0A853PTZ6"/>
<dbReference type="RefSeq" id="WP_066403111.1">
    <property type="nucleotide sequence ID" value="NZ_LIDT01000030.1"/>
</dbReference>
<organism evidence="2 3">
    <name type="scientific">Bacteroides fragilis</name>
    <dbReference type="NCBI Taxonomy" id="817"/>
    <lineage>
        <taxon>Bacteria</taxon>
        <taxon>Pseudomonadati</taxon>
        <taxon>Bacteroidota</taxon>
        <taxon>Bacteroidia</taxon>
        <taxon>Bacteroidales</taxon>
        <taxon>Bacteroidaceae</taxon>
        <taxon>Bacteroides</taxon>
    </lineage>
</organism>
<sequence>MDKKIFTIQIDGIEKSYNDVLSLVDALKQLDNSNTTVTASTKKKTETVTEDDKAQKQYQATLDRIAKLEEDATKQQIAATQTLRERKSVVEQEVKANTAAEGSIKQMGAQLSLLRKHYDNLSKSERESEEVGGKLLKRIQELDAAYKEAKESTGRFQDSVGNYEKATASLTEQAAQFKASAGELEDKLALMISQGVDPASEEFQTLAKQAGEAKRAINEAANTVDTYASSTKGLASVVNVGESLTAAFGTATGVMSMFGVSGEEVAEQIAKLQGVMATLQSLQVLQENITKKGTATNLLYSKALKVLGLDHKKNTASLAAETAAQGANTVATNAATVATKTFSKALIATGIGAIVVLLGLLIANFSEIKDWFLKLIAPIDGFKAALAGIGSVITNYIVAPFKALFKLMKGDFSGAVDEFKKGFDVMGNYAEGKNKQIAKDTEERNRKFIEGALQTTDTLIKNNEAKYGSDYKYTEQGKKLYDKYFAYQLSLYKGDKEKYAEVQREKWAYDREYNEKLKEAEKKKAEDAKKAAEDAKKIADERKKQLEDYKKSLDSFNKEAYALSIANEEKLIAVQKKAAKTSDEVALAYGKEAELLKQKNEDEKKKIEEQYNELIKKAEKLKQDTTKITEAKNARIKELEETQKADLVALETEKTEAINKINEDAKKKKVEETQKALDSELKLMNSHYTSIQDLTKNAVKKDGKFDLIDVDATKANYKKIGEELNKYLDNLNSSKDRISKYYDDMAGLYSKNSQEYKDLQEKKQAALNDIESKIKVTNKNIEDNTQASTQVQQQYFADLAEKVGKVYEGVNELLSGAFDAAQSIFDMQLEEAQEKLDEVTEAYDEAVSKKEESNARLAELEEEAKTATGGRAIVVQEQIAREMEANKELAKQEKELAKEKEKREKEIAKIEKKQKKASLVQSLVTGIAQSALGVLQALAGVPFPANIVAAALVGSMGAIQTGIISAQIAKLEDGGLLNGKRHKDGGIPVGNTGIEVEGGEYVVNRISTQKNLGLIEYINTSRKEIQVNDVVSYFNRKGNTSITPAPTFKVQYETGGQLANLDTVGAATANDNRILDAINSIDFKPSVSVKEIQDVQSRMTSVRELAGASN</sequence>
<comment type="caution">
    <text evidence="2">The sequence shown here is derived from an EMBL/GenBank/DDBJ whole genome shotgun (WGS) entry which is preliminary data.</text>
</comment>
<evidence type="ECO:0000256" key="1">
    <source>
        <dbReference type="SAM" id="Coils"/>
    </source>
</evidence>
<feature type="coiled-coil region" evidence="1">
    <location>
        <begin position="749"/>
        <end position="776"/>
    </location>
</feature>
<feature type="coiled-coil region" evidence="1">
    <location>
        <begin position="829"/>
        <end position="918"/>
    </location>
</feature>